<evidence type="ECO:0000256" key="2">
    <source>
        <dbReference type="ARBA" id="ARBA00023027"/>
    </source>
</evidence>
<sequence>MKILSINASDRDIKYLTKLNDQEFHFDLTILHEDLNEENAGLLTDVFAIITNNLGVRPCGHEFFSLMQQYNVHYLITKSTGYDHIQIDLAKQYGVHVANVRAYSPNAISELTVALALAMNRNLFEIADLGKGGYFPKRPTLFTEIRDSVVGVIGTGAIGAETAKAFMGLGADVIVYDKYPRADLNNVSLDVVIARSDILCLHLPYFPDQNYHFINAERLKQMKKGSILINTARGELADIDAIADAIESGQLGGYACDVIENEKNLFGKQAAEIDDPRIKRLIALFPKVIITPHIAGLTVHAKEALARTALQNCLDFQAGECKNQII</sequence>
<reference evidence="6 7" key="1">
    <citation type="submission" date="2018-05" db="EMBL/GenBank/DDBJ databases">
        <title>Genomic Encyclopedia of Type Strains, Phase IV (KMG-IV): sequencing the most valuable type-strain genomes for metagenomic binning, comparative biology and taxonomic classification.</title>
        <authorList>
            <person name="Goeker M."/>
        </authorList>
    </citation>
    <scope>NUCLEOTIDE SEQUENCE [LARGE SCALE GENOMIC DNA]</scope>
    <source>
        <strain evidence="6 7">JC118</strain>
    </source>
</reference>
<protein>
    <submittedName>
        <fullName evidence="6">D-lactate dehydrogenase</fullName>
    </submittedName>
</protein>
<proteinExistence type="inferred from homology"/>
<comment type="caution">
    <text evidence="6">The sequence shown here is derived from an EMBL/GenBank/DDBJ whole genome shotgun (WGS) entry which is preliminary data.</text>
</comment>
<keyword evidence="7" id="KW-1185">Reference proteome</keyword>
<comment type="similarity">
    <text evidence="1 3">Belongs to the D-isomer specific 2-hydroxyacid dehydrogenase family.</text>
</comment>
<dbReference type="Pfam" id="PF02826">
    <property type="entry name" value="2-Hacid_dh_C"/>
    <property type="match status" value="1"/>
</dbReference>
<dbReference type="PANTHER" id="PTHR43026:SF1">
    <property type="entry name" value="2-HYDROXYACID DEHYDROGENASE HOMOLOG 1-RELATED"/>
    <property type="match status" value="1"/>
</dbReference>
<evidence type="ECO:0000313" key="6">
    <source>
        <dbReference type="EMBL" id="PXX78583.1"/>
    </source>
</evidence>
<accession>A0A318KZA8</accession>
<evidence type="ECO:0000256" key="1">
    <source>
        <dbReference type="ARBA" id="ARBA00005854"/>
    </source>
</evidence>
<dbReference type="Proteomes" id="UP000247612">
    <property type="component" value="Unassembled WGS sequence"/>
</dbReference>
<dbReference type="PROSITE" id="PS00065">
    <property type="entry name" value="D_2_HYDROXYACID_DH_1"/>
    <property type="match status" value="1"/>
</dbReference>
<dbReference type="GO" id="GO:0051287">
    <property type="term" value="F:NAD binding"/>
    <property type="evidence" value="ECO:0007669"/>
    <property type="project" value="InterPro"/>
</dbReference>
<dbReference type="AlphaFoldDB" id="A0A318KZA8"/>
<dbReference type="GO" id="GO:0008720">
    <property type="term" value="F:D-lactate dehydrogenase (NAD+) activity"/>
    <property type="evidence" value="ECO:0007669"/>
    <property type="project" value="TreeGrafter"/>
</dbReference>
<feature type="domain" description="D-isomer specific 2-hydroxyacid dehydrogenase NAD-binding" evidence="5">
    <location>
        <begin position="113"/>
        <end position="295"/>
    </location>
</feature>
<dbReference type="Pfam" id="PF00389">
    <property type="entry name" value="2-Hacid_dh"/>
    <property type="match status" value="1"/>
</dbReference>
<gene>
    <name evidence="6" type="ORF">DES51_107124</name>
</gene>
<dbReference type="Gene3D" id="3.40.50.720">
    <property type="entry name" value="NAD(P)-binding Rossmann-like Domain"/>
    <property type="match status" value="2"/>
</dbReference>
<dbReference type="EMBL" id="QJKH01000007">
    <property type="protein sequence ID" value="PXX78583.1"/>
    <property type="molecule type" value="Genomic_DNA"/>
</dbReference>
<organism evidence="6 7">
    <name type="scientific">Dielma fastidiosa</name>
    <dbReference type="NCBI Taxonomy" id="1034346"/>
    <lineage>
        <taxon>Bacteria</taxon>
        <taxon>Bacillati</taxon>
        <taxon>Bacillota</taxon>
        <taxon>Erysipelotrichia</taxon>
        <taxon>Erysipelotrichales</taxon>
        <taxon>Erysipelotrichaceae</taxon>
        <taxon>Dielma</taxon>
    </lineage>
</organism>
<dbReference type="SUPFAM" id="SSF52283">
    <property type="entry name" value="Formate/glycerate dehydrogenase catalytic domain-like"/>
    <property type="match status" value="1"/>
</dbReference>
<keyword evidence="2" id="KW-0520">NAD</keyword>
<evidence type="ECO:0000313" key="7">
    <source>
        <dbReference type="Proteomes" id="UP000247612"/>
    </source>
</evidence>
<dbReference type="OrthoDB" id="9805416at2"/>
<feature type="domain" description="D-isomer specific 2-hydroxyacid dehydrogenase catalytic" evidence="4">
    <location>
        <begin position="9"/>
        <end position="323"/>
    </location>
</feature>
<evidence type="ECO:0000259" key="5">
    <source>
        <dbReference type="Pfam" id="PF02826"/>
    </source>
</evidence>
<name>A0A318KZA8_9FIRM</name>
<evidence type="ECO:0000259" key="4">
    <source>
        <dbReference type="Pfam" id="PF00389"/>
    </source>
</evidence>
<dbReference type="InterPro" id="IPR058205">
    <property type="entry name" value="D-LDH-like"/>
</dbReference>
<dbReference type="STRING" id="1034346.GCA_000313565_02929"/>
<evidence type="ECO:0000256" key="3">
    <source>
        <dbReference type="RuleBase" id="RU003719"/>
    </source>
</evidence>
<dbReference type="InterPro" id="IPR036291">
    <property type="entry name" value="NAD(P)-bd_dom_sf"/>
</dbReference>
<dbReference type="InterPro" id="IPR006140">
    <property type="entry name" value="D-isomer_DH_NAD-bd"/>
</dbReference>
<dbReference type="RefSeq" id="WP_022939204.1">
    <property type="nucleotide sequence ID" value="NZ_CABKRQ010000008.1"/>
</dbReference>
<dbReference type="PANTHER" id="PTHR43026">
    <property type="entry name" value="2-HYDROXYACID DEHYDROGENASE HOMOLOG 1-RELATED"/>
    <property type="match status" value="1"/>
</dbReference>
<dbReference type="SUPFAM" id="SSF51735">
    <property type="entry name" value="NAD(P)-binding Rossmann-fold domains"/>
    <property type="match status" value="1"/>
</dbReference>
<dbReference type="InterPro" id="IPR006139">
    <property type="entry name" value="D-isomer_2_OHA_DH_cat_dom"/>
</dbReference>
<dbReference type="InterPro" id="IPR029752">
    <property type="entry name" value="D-isomer_DH_CS1"/>
</dbReference>
<keyword evidence="3" id="KW-0560">Oxidoreductase</keyword>